<keyword evidence="3" id="KW-1185">Reference proteome</keyword>
<accession>A0A9P7NCY8</accession>
<dbReference type="Proteomes" id="UP000748025">
    <property type="component" value="Unassembled WGS sequence"/>
</dbReference>
<feature type="region of interest" description="Disordered" evidence="1">
    <location>
        <begin position="40"/>
        <end position="77"/>
    </location>
</feature>
<dbReference type="AlphaFoldDB" id="A0A9P7NCY8"/>
<sequence length="170" mass="18804">MTTDIIHAYRHLYRNLLRAVQYAAPARYIARDQLRRAFRQAPSSASPASPASASASSEPAPASPASLSSTSTSATQPLNTEAIKRTIWFLEAAAKERGLEHKILKNLLRVQGERADKVEGWKKVLGRSKSKRGGKDKAEGDMAYEHYDRTVRMLNENIPLDAPAFAEDII</sequence>
<reference evidence="2" key="1">
    <citation type="journal article" date="2020" name="bioRxiv">
        <title>Whole genome comparisons of ergot fungi reveals the divergence and evolution of species within the genus Claviceps are the result of varying mechanisms driving genome evolution and host range expansion.</title>
        <authorList>
            <person name="Wyka S.A."/>
            <person name="Mondo S.J."/>
            <person name="Liu M."/>
            <person name="Dettman J."/>
            <person name="Nalam V."/>
            <person name="Broders K.D."/>
        </authorList>
    </citation>
    <scope>NUCLEOTIDE SEQUENCE</scope>
    <source>
        <strain evidence="2">CCC 602</strain>
    </source>
</reference>
<name>A0A9P7NCY8_9HYPO</name>
<evidence type="ECO:0000313" key="3">
    <source>
        <dbReference type="Proteomes" id="UP000748025"/>
    </source>
</evidence>
<dbReference type="OrthoDB" id="4392610at2759"/>
<feature type="compositionally biased region" description="Low complexity" evidence="1">
    <location>
        <begin position="41"/>
        <end position="75"/>
    </location>
</feature>
<proteinExistence type="predicted"/>
<organism evidence="2 3">
    <name type="scientific">Claviceps pusilla</name>
    <dbReference type="NCBI Taxonomy" id="123648"/>
    <lineage>
        <taxon>Eukaryota</taxon>
        <taxon>Fungi</taxon>
        <taxon>Dikarya</taxon>
        <taxon>Ascomycota</taxon>
        <taxon>Pezizomycotina</taxon>
        <taxon>Sordariomycetes</taxon>
        <taxon>Hypocreomycetidae</taxon>
        <taxon>Hypocreales</taxon>
        <taxon>Clavicipitaceae</taxon>
        <taxon>Claviceps</taxon>
    </lineage>
</organism>
<comment type="caution">
    <text evidence="2">The sequence shown here is derived from an EMBL/GenBank/DDBJ whole genome shotgun (WGS) entry which is preliminary data.</text>
</comment>
<dbReference type="EMBL" id="SRPW01000572">
    <property type="protein sequence ID" value="KAG6013578.1"/>
    <property type="molecule type" value="Genomic_DNA"/>
</dbReference>
<evidence type="ECO:0000313" key="2">
    <source>
        <dbReference type="EMBL" id="KAG6013578.1"/>
    </source>
</evidence>
<evidence type="ECO:0000256" key="1">
    <source>
        <dbReference type="SAM" id="MobiDB-lite"/>
    </source>
</evidence>
<protein>
    <submittedName>
        <fullName evidence="2">Uncharacterized protein</fullName>
    </submittedName>
</protein>
<gene>
    <name evidence="2" type="ORF">E4U43_007218</name>
</gene>